<organism evidence="1">
    <name type="scientific">uncultured Caudovirales phage</name>
    <dbReference type="NCBI Taxonomy" id="2100421"/>
    <lineage>
        <taxon>Viruses</taxon>
        <taxon>Duplodnaviria</taxon>
        <taxon>Heunggongvirae</taxon>
        <taxon>Uroviricota</taxon>
        <taxon>Caudoviricetes</taxon>
        <taxon>Peduoviridae</taxon>
        <taxon>Maltschvirus</taxon>
        <taxon>Maltschvirus maltsch</taxon>
    </lineage>
</organism>
<protein>
    <submittedName>
        <fullName evidence="1">Uncharacterized protein</fullName>
    </submittedName>
</protein>
<dbReference type="EMBL" id="LR796235">
    <property type="protein sequence ID" value="CAB4129898.1"/>
    <property type="molecule type" value="Genomic_DNA"/>
</dbReference>
<proteinExistence type="predicted"/>
<evidence type="ECO:0000313" key="1">
    <source>
        <dbReference type="EMBL" id="CAB4129898.1"/>
    </source>
</evidence>
<reference evidence="1" key="1">
    <citation type="submission" date="2020-04" db="EMBL/GenBank/DDBJ databases">
        <authorList>
            <person name="Chiriac C."/>
            <person name="Salcher M."/>
            <person name="Ghai R."/>
            <person name="Kavagutti S V."/>
        </authorList>
    </citation>
    <scope>NUCLEOTIDE SEQUENCE</scope>
</reference>
<sequence length="77" mass="8745">MENAVTKVFSDMTDLELTQAVREMKEDGPQGFVRTEGIVREKCKMVNEIVGGNVYAHLMMTQMSIYKEAAERFTPNV</sequence>
<gene>
    <name evidence="1" type="ORF">UFOVP117_154</name>
</gene>
<name>A0A6J5L586_9CAUD</name>
<accession>A0A6J5L586</accession>